<dbReference type="Proteomes" id="UP000277811">
    <property type="component" value="Unassembled WGS sequence"/>
</dbReference>
<dbReference type="Gene3D" id="1.10.287.950">
    <property type="entry name" value="Methyl-accepting chemotaxis protein"/>
    <property type="match status" value="1"/>
</dbReference>
<accession>A0A498RCV2</accession>
<keyword evidence="5" id="KW-1185">Reference proteome</keyword>
<organism evidence="4 5">
    <name type="scientific">Lucifera butyrica</name>
    <dbReference type="NCBI Taxonomy" id="1351585"/>
    <lineage>
        <taxon>Bacteria</taxon>
        <taxon>Bacillati</taxon>
        <taxon>Bacillota</taxon>
        <taxon>Negativicutes</taxon>
        <taxon>Veillonellales</taxon>
        <taxon>Veillonellaceae</taxon>
        <taxon>Lucifera</taxon>
    </lineage>
</organism>
<proteinExistence type="predicted"/>
<dbReference type="SUPFAM" id="SSF58104">
    <property type="entry name" value="Methyl-accepting chemotaxis protein (MCP) signaling domain"/>
    <property type="match status" value="1"/>
</dbReference>
<dbReference type="Pfam" id="PF00015">
    <property type="entry name" value="MCPsignal"/>
    <property type="match status" value="1"/>
</dbReference>
<gene>
    <name evidence="4" type="ORF">LUCI_4395</name>
</gene>
<keyword evidence="1 2" id="KW-0807">Transducer</keyword>
<dbReference type="AlphaFoldDB" id="A0A498RCV2"/>
<evidence type="ECO:0000313" key="5">
    <source>
        <dbReference type="Proteomes" id="UP000277811"/>
    </source>
</evidence>
<sequence length="278" mass="29750">MAEAESRLEAFKAVLPVIAQVYANQVGIALTDKEKYLFYQPGDTLNLKIQAGTPVKAGTAVAQAMMEKRRVVVRGDKAVFGLPYIAMAYPVFDRENTVIGGIAIIETTDKQDEMKELAVSLSDMVSTLASSAEEVSAQTEEIAAVTAQVANTAQLLQGRAKETEKALSIIRNIAGQTNLLGLNAAIEAARVGEYGRGFGVVADEIRKLATMSADSVKAIADVSKAIQADSEETYSQIKQVTESIAQISEAVTHVAATAQDTSHIVNRIDTMAEKLTRE</sequence>
<evidence type="ECO:0000256" key="2">
    <source>
        <dbReference type="PROSITE-ProRule" id="PRU00284"/>
    </source>
</evidence>
<dbReference type="InterPro" id="IPR004089">
    <property type="entry name" value="MCPsignal_dom"/>
</dbReference>
<dbReference type="RefSeq" id="WP_279386979.1">
    <property type="nucleotide sequence ID" value="NZ_UPPP01000105.1"/>
</dbReference>
<dbReference type="PANTHER" id="PTHR32089">
    <property type="entry name" value="METHYL-ACCEPTING CHEMOTAXIS PROTEIN MCPB"/>
    <property type="match status" value="1"/>
</dbReference>
<dbReference type="SMART" id="SM00283">
    <property type="entry name" value="MA"/>
    <property type="match status" value="1"/>
</dbReference>
<dbReference type="PANTHER" id="PTHR32089:SF112">
    <property type="entry name" value="LYSOZYME-LIKE PROTEIN-RELATED"/>
    <property type="match status" value="1"/>
</dbReference>
<dbReference type="EMBL" id="UPPP01000105">
    <property type="protein sequence ID" value="VBB09109.1"/>
    <property type="molecule type" value="Genomic_DNA"/>
</dbReference>
<evidence type="ECO:0000313" key="4">
    <source>
        <dbReference type="EMBL" id="VBB09109.1"/>
    </source>
</evidence>
<feature type="domain" description="Methyl-accepting transducer" evidence="3">
    <location>
        <begin position="103"/>
        <end position="278"/>
    </location>
</feature>
<evidence type="ECO:0000259" key="3">
    <source>
        <dbReference type="PROSITE" id="PS50111"/>
    </source>
</evidence>
<evidence type="ECO:0000256" key="1">
    <source>
        <dbReference type="ARBA" id="ARBA00023224"/>
    </source>
</evidence>
<reference evidence="4 5" key="1">
    <citation type="submission" date="2018-06" db="EMBL/GenBank/DDBJ databases">
        <authorList>
            <person name="Strepis N."/>
        </authorList>
    </citation>
    <scope>NUCLEOTIDE SEQUENCE [LARGE SCALE GENOMIC DNA]</scope>
    <source>
        <strain evidence="4">LUCI</strain>
    </source>
</reference>
<protein>
    <recommendedName>
        <fullName evidence="3">Methyl-accepting transducer domain-containing protein</fullName>
    </recommendedName>
</protein>
<dbReference type="GO" id="GO:0016020">
    <property type="term" value="C:membrane"/>
    <property type="evidence" value="ECO:0007669"/>
    <property type="project" value="InterPro"/>
</dbReference>
<dbReference type="GO" id="GO:0007165">
    <property type="term" value="P:signal transduction"/>
    <property type="evidence" value="ECO:0007669"/>
    <property type="project" value="UniProtKB-KW"/>
</dbReference>
<dbReference type="PROSITE" id="PS50111">
    <property type="entry name" value="CHEMOTAXIS_TRANSDUC_2"/>
    <property type="match status" value="1"/>
</dbReference>
<name>A0A498RCV2_9FIRM</name>